<evidence type="ECO:0000256" key="1">
    <source>
        <dbReference type="SAM" id="Phobius"/>
    </source>
</evidence>
<evidence type="ECO:0000313" key="2">
    <source>
        <dbReference type="EMBL" id="QRQ99800.1"/>
    </source>
</evidence>
<feature type="transmembrane region" description="Helical" evidence="1">
    <location>
        <begin position="256"/>
        <end position="283"/>
    </location>
</feature>
<gene>
    <name evidence="2" type="ORF">HWI92_02130</name>
</gene>
<feature type="transmembrane region" description="Helical" evidence="1">
    <location>
        <begin position="204"/>
        <end position="221"/>
    </location>
</feature>
<reference evidence="2 3" key="1">
    <citation type="submission" date="2020-06" db="EMBL/GenBank/DDBJ databases">
        <title>Dyadobacter sandarakinus sp. nov., isolated from the soil of the Arctic Yellow River Station.</title>
        <authorList>
            <person name="Zhang Y."/>
            <person name="Peng F."/>
        </authorList>
    </citation>
    <scope>NUCLEOTIDE SEQUENCE [LARGE SCALE GENOMIC DNA]</scope>
    <source>
        <strain evidence="2 3">Q3-56</strain>
    </source>
</reference>
<feature type="transmembrane region" description="Helical" evidence="1">
    <location>
        <begin position="228"/>
        <end position="244"/>
    </location>
</feature>
<feature type="transmembrane region" description="Helical" evidence="1">
    <location>
        <begin position="32"/>
        <end position="50"/>
    </location>
</feature>
<feature type="transmembrane region" description="Helical" evidence="1">
    <location>
        <begin position="336"/>
        <end position="363"/>
    </location>
</feature>
<keyword evidence="1" id="KW-1133">Transmembrane helix</keyword>
<name>A0ABX7I161_9BACT</name>
<feature type="transmembrane region" description="Helical" evidence="1">
    <location>
        <begin position="295"/>
        <end position="316"/>
    </location>
</feature>
<evidence type="ECO:0008006" key="4">
    <source>
        <dbReference type="Google" id="ProtNLM"/>
    </source>
</evidence>
<feature type="transmembrane region" description="Helical" evidence="1">
    <location>
        <begin position="375"/>
        <end position="393"/>
    </location>
</feature>
<protein>
    <recommendedName>
        <fullName evidence="4">Dolichyl-phosphate-mannose-protein mannosyltransferase</fullName>
    </recommendedName>
</protein>
<accession>A0ABX7I161</accession>
<evidence type="ECO:0000313" key="3">
    <source>
        <dbReference type="Proteomes" id="UP000612680"/>
    </source>
</evidence>
<sequence>MIDMLMILLPFILMVLSLTALAYDLGKHTREISVLISFTICIALCSCSFYTSMFFQSTNHEVIIPAILIILSSIILILLRSRVAGGEKIENKKALTHHLIVVIVSLLATIRLIKFSHHWGDWDAWAIWNVHGKFLAYSEHWTNMFSPHLASSHPDYPLMLPTLLALGFKSFGVESAIVPLILACVIFCGIIAATYYHLTQTRGFIVGIGAVTILLLDKDFVRIAASQYSDTLLAFFILVSLILYQQRSFSGRLNYILLGFLVGSCVWIKNEGQLYFLIFTLFFILYERKWIGTKWYFVGALVPIAVLVHFKLYLAPSNDIFNHNRDLSVFHLVTDVQRYIIISKTMILTLLKYYWVILLLSAICIFTRKQILNNFSLLVLTALLLGYCAVYLITPNDLQWHLNQSIDRLIHHVYPSLLVVLLSTLTADVPIEVENLFQRKSRIAGS</sequence>
<keyword evidence="3" id="KW-1185">Reference proteome</keyword>
<proteinExistence type="predicted"/>
<dbReference type="RefSeq" id="WP_204660562.1">
    <property type="nucleotide sequence ID" value="NZ_CP056775.1"/>
</dbReference>
<feature type="transmembrane region" description="Helical" evidence="1">
    <location>
        <begin position="95"/>
        <end position="113"/>
    </location>
</feature>
<dbReference type="EMBL" id="CP056775">
    <property type="protein sequence ID" value="QRQ99800.1"/>
    <property type="molecule type" value="Genomic_DNA"/>
</dbReference>
<feature type="transmembrane region" description="Helical" evidence="1">
    <location>
        <begin position="176"/>
        <end position="198"/>
    </location>
</feature>
<feature type="transmembrane region" description="Helical" evidence="1">
    <location>
        <begin position="62"/>
        <end position="83"/>
    </location>
</feature>
<keyword evidence="1" id="KW-0812">Transmembrane</keyword>
<dbReference type="Proteomes" id="UP000612680">
    <property type="component" value="Chromosome"/>
</dbReference>
<organism evidence="2 3">
    <name type="scientific">Dyadobacter sandarakinus</name>
    <dbReference type="NCBI Taxonomy" id="2747268"/>
    <lineage>
        <taxon>Bacteria</taxon>
        <taxon>Pseudomonadati</taxon>
        <taxon>Bacteroidota</taxon>
        <taxon>Cytophagia</taxon>
        <taxon>Cytophagales</taxon>
        <taxon>Spirosomataceae</taxon>
        <taxon>Dyadobacter</taxon>
    </lineage>
</organism>
<feature type="transmembrane region" description="Helical" evidence="1">
    <location>
        <begin position="413"/>
        <end position="433"/>
    </location>
</feature>
<keyword evidence="1" id="KW-0472">Membrane</keyword>